<evidence type="ECO:0000313" key="1">
    <source>
        <dbReference type="EMBL" id="QOL00327.1"/>
    </source>
</evidence>
<dbReference type="EMBL" id="MW000467">
    <property type="protein sequence ID" value="QOL00327.1"/>
    <property type="molecule type" value="Genomic_DNA"/>
</dbReference>
<dbReference type="AlphaFoldDB" id="A0A7L9QCX5"/>
<organism evidence="1">
    <name type="scientific">uncultured organism</name>
    <dbReference type="NCBI Taxonomy" id="155900"/>
    <lineage>
        <taxon>unclassified sequences</taxon>
        <taxon>environmental samples</taxon>
    </lineage>
</organism>
<protein>
    <submittedName>
        <fullName evidence="1">Uncharacterized protein</fullName>
    </submittedName>
</protein>
<accession>A0A7L9QCX5</accession>
<sequence>MTSPVPYSAAGPLKDYFVSTLIPAAVTAVDGASSAVLVTYGHPGMEFADDMIGVGRVTSEQAQATMSPNRSREELLTVEVTISCYRGGGQEQEQICGDRAYVLLGAIERQVRVNDVTCGNNVRDCFLTAHVADGATDAAFLASGRCIEIQATFTARVRISTTH</sequence>
<proteinExistence type="predicted"/>
<reference evidence="1" key="1">
    <citation type="submission" date="2020-09" db="EMBL/GenBank/DDBJ databases">
        <title>A new high-throughput screening method to detect antimicrobial volatiles from metagenomic clone libraries.</title>
        <authorList>
            <person name="Stocker F."/>
            <person name="Obermeier M."/>
            <person name="Resch K."/>
            <person name="Berg G."/>
            <person name="Mueller Bogota C.A."/>
        </authorList>
    </citation>
    <scope>NUCLEOTIDE SEQUENCE</scope>
</reference>
<name>A0A7L9QCX5_9ZZZZ</name>